<keyword evidence="6" id="KW-0808">Transferase</keyword>
<dbReference type="SMART" id="SM00387">
    <property type="entry name" value="HATPase_c"/>
    <property type="match status" value="1"/>
</dbReference>
<dbReference type="PROSITE" id="PS50109">
    <property type="entry name" value="HIS_KIN"/>
    <property type="match status" value="1"/>
</dbReference>
<dbReference type="PANTHER" id="PTHR45528">
    <property type="entry name" value="SENSOR HISTIDINE KINASE CPXA"/>
    <property type="match status" value="1"/>
</dbReference>
<keyword evidence="10" id="KW-0067">ATP-binding</keyword>
<evidence type="ECO:0000259" key="15">
    <source>
        <dbReference type="PROSITE" id="PS50109"/>
    </source>
</evidence>
<dbReference type="FunFam" id="3.30.565.10:FF:000013">
    <property type="entry name" value="Two-component sensor histidine kinase"/>
    <property type="match status" value="1"/>
</dbReference>
<dbReference type="SMART" id="SM00388">
    <property type="entry name" value="HisKA"/>
    <property type="match status" value="1"/>
</dbReference>
<comment type="caution">
    <text evidence="16">The sequence shown here is derived from an EMBL/GenBank/DDBJ whole genome shotgun (WGS) entry which is preliminary data.</text>
</comment>
<reference evidence="16" key="1">
    <citation type="submission" date="2020-12" db="EMBL/GenBank/DDBJ databases">
        <title>Clostridium thailandense sp. nov., a novel acetogenic bacterium isolated from peat land soil in Thailand.</title>
        <authorList>
            <person name="Chaikitkaew S."/>
            <person name="Birkeland N.K."/>
        </authorList>
    </citation>
    <scope>NUCLEOTIDE SEQUENCE</scope>
    <source>
        <strain evidence="16">PL3</strain>
    </source>
</reference>
<dbReference type="EC" id="2.7.13.3" evidence="3"/>
<keyword evidence="9 16" id="KW-0418">Kinase</keyword>
<evidence type="ECO:0000256" key="4">
    <source>
        <dbReference type="ARBA" id="ARBA00022475"/>
    </source>
</evidence>
<evidence type="ECO:0000256" key="6">
    <source>
        <dbReference type="ARBA" id="ARBA00022679"/>
    </source>
</evidence>
<evidence type="ECO:0000256" key="12">
    <source>
        <dbReference type="ARBA" id="ARBA00023012"/>
    </source>
</evidence>
<feature type="domain" description="Histidine kinase" evidence="15">
    <location>
        <begin position="370"/>
        <end position="584"/>
    </location>
</feature>
<dbReference type="PANTHER" id="PTHR45528:SF1">
    <property type="entry name" value="SENSOR HISTIDINE KINASE CPXA"/>
    <property type="match status" value="1"/>
</dbReference>
<dbReference type="AlphaFoldDB" id="A0A949X665"/>
<keyword evidence="17" id="KW-1185">Reference proteome</keyword>
<dbReference type="GO" id="GO:0005524">
    <property type="term" value="F:ATP binding"/>
    <property type="evidence" value="ECO:0007669"/>
    <property type="project" value="UniProtKB-KW"/>
</dbReference>
<gene>
    <name evidence="16" type="ORF">I6U48_28960</name>
</gene>
<evidence type="ECO:0000256" key="1">
    <source>
        <dbReference type="ARBA" id="ARBA00000085"/>
    </source>
</evidence>
<dbReference type="Proteomes" id="UP000694308">
    <property type="component" value="Unassembled WGS sequence"/>
</dbReference>
<evidence type="ECO:0000313" key="16">
    <source>
        <dbReference type="EMBL" id="MBV7276903.1"/>
    </source>
</evidence>
<feature type="transmembrane region" description="Helical" evidence="14">
    <location>
        <begin position="257"/>
        <end position="277"/>
    </location>
</feature>
<evidence type="ECO:0000256" key="13">
    <source>
        <dbReference type="ARBA" id="ARBA00023136"/>
    </source>
</evidence>
<feature type="transmembrane region" description="Helical" evidence="14">
    <location>
        <begin position="190"/>
        <end position="212"/>
    </location>
</feature>
<keyword evidence="12" id="KW-0902">Two-component regulatory system</keyword>
<dbReference type="GO" id="GO:0005886">
    <property type="term" value="C:plasma membrane"/>
    <property type="evidence" value="ECO:0007669"/>
    <property type="project" value="UniProtKB-SubCell"/>
</dbReference>
<dbReference type="FunFam" id="1.10.287.130:FF:000008">
    <property type="entry name" value="Two-component sensor histidine kinase"/>
    <property type="match status" value="1"/>
</dbReference>
<dbReference type="InterPro" id="IPR050398">
    <property type="entry name" value="HssS/ArlS-like"/>
</dbReference>
<comment type="catalytic activity">
    <reaction evidence="1">
        <text>ATP + protein L-histidine = ADP + protein N-phospho-L-histidine.</text>
        <dbReference type="EC" id="2.7.13.3"/>
    </reaction>
</comment>
<evidence type="ECO:0000256" key="3">
    <source>
        <dbReference type="ARBA" id="ARBA00012438"/>
    </source>
</evidence>
<evidence type="ECO:0000256" key="7">
    <source>
        <dbReference type="ARBA" id="ARBA00022692"/>
    </source>
</evidence>
<feature type="transmembrane region" description="Helical" evidence="14">
    <location>
        <begin position="283"/>
        <end position="303"/>
    </location>
</feature>
<keyword evidence="4" id="KW-1003">Cell membrane</keyword>
<dbReference type="RefSeq" id="WP_218323981.1">
    <property type="nucleotide sequence ID" value="NZ_JAEEGC010000227.1"/>
</dbReference>
<protein>
    <recommendedName>
        <fullName evidence="3">histidine kinase</fullName>
        <ecNumber evidence="3">2.7.13.3</ecNumber>
    </recommendedName>
</protein>
<accession>A0A949X665</accession>
<keyword evidence="13 14" id="KW-0472">Membrane</keyword>
<dbReference type="InterPro" id="IPR003594">
    <property type="entry name" value="HATPase_dom"/>
</dbReference>
<keyword evidence="5" id="KW-0597">Phosphoprotein</keyword>
<organism evidence="16 17">
    <name type="scientific">Clostridium thailandense</name>
    <dbReference type="NCBI Taxonomy" id="2794346"/>
    <lineage>
        <taxon>Bacteria</taxon>
        <taxon>Bacillati</taxon>
        <taxon>Bacillota</taxon>
        <taxon>Clostridia</taxon>
        <taxon>Eubacteriales</taxon>
        <taxon>Clostridiaceae</taxon>
        <taxon>Clostridium</taxon>
    </lineage>
</organism>
<comment type="subcellular location">
    <subcellularLocation>
        <location evidence="2">Cell membrane</location>
        <topology evidence="2">Multi-pass membrane protein</topology>
    </subcellularLocation>
</comment>
<proteinExistence type="predicted"/>
<evidence type="ECO:0000256" key="11">
    <source>
        <dbReference type="ARBA" id="ARBA00022989"/>
    </source>
</evidence>
<evidence type="ECO:0000256" key="5">
    <source>
        <dbReference type="ARBA" id="ARBA00022553"/>
    </source>
</evidence>
<dbReference type="InterPro" id="IPR005467">
    <property type="entry name" value="His_kinase_dom"/>
</dbReference>
<evidence type="ECO:0000256" key="2">
    <source>
        <dbReference type="ARBA" id="ARBA00004651"/>
    </source>
</evidence>
<evidence type="ECO:0000256" key="14">
    <source>
        <dbReference type="SAM" id="Phobius"/>
    </source>
</evidence>
<evidence type="ECO:0000313" key="17">
    <source>
        <dbReference type="Proteomes" id="UP000694308"/>
    </source>
</evidence>
<keyword evidence="11 14" id="KW-1133">Transmembrane helix</keyword>
<evidence type="ECO:0000256" key="9">
    <source>
        <dbReference type="ARBA" id="ARBA00022777"/>
    </source>
</evidence>
<dbReference type="Pfam" id="PF00512">
    <property type="entry name" value="HisKA"/>
    <property type="match status" value="1"/>
</dbReference>
<dbReference type="Pfam" id="PF02518">
    <property type="entry name" value="HATPase_c"/>
    <property type="match status" value="1"/>
</dbReference>
<dbReference type="EMBL" id="JAEEGC010000227">
    <property type="protein sequence ID" value="MBV7276903.1"/>
    <property type="molecule type" value="Genomic_DNA"/>
</dbReference>
<evidence type="ECO:0000256" key="10">
    <source>
        <dbReference type="ARBA" id="ARBA00022840"/>
    </source>
</evidence>
<sequence length="584" mass="68273">MDTRLTSNISSSRSAFKWRLLTQIVLVVILTILTLIFSFDFFMNDRFNELKTRNAALNQHLIEDSFYTSQKLYCTTGYLEKLKSGELIQEDIERDFKDDMVKFALIDNKNGKVYTNYYKAINHTERYIQQNSYCYYEADNTSTFSPLVEKDLNRVANLKAAKDFTEYYWYEKTDANTTQYIRKVVLRPIYFARAEVCFLLLWLAVVPIFIFKKVRWLKKVGKERAKNELRNSRLYFIILRLRGYIFKICNVSLYRKVTILCILTIVLVIILSVEINFDKYPNIIVPGIIYILMYFLLVPYVLIKDVTYYNEILKDTEEIANGNFNLTLKKIGNKELDRLSGNINSIKKGYKKALADHIKNERLKSELISNVSHDLKTPLTSIITYVDLLQRDKATKEEKEDYVKILDDKSKKLKVLIEDLFEVSKINSGKLDLVKEQVDIVDLIYQVVGECSSYHGEKNIEFKIRSFQNEVILYLDGKQMSRAIENLVSNALKYSLRSTRVYIDIDKQREEVLISFKNIAAYEMNFNVEDIFERFKRGDESRNSEIEGSGLGLAISKSIVELHGGKMYIEKEGDLFKVFMALKI</sequence>
<keyword evidence="8" id="KW-0547">Nucleotide-binding</keyword>
<dbReference type="CDD" id="cd00082">
    <property type="entry name" value="HisKA"/>
    <property type="match status" value="1"/>
</dbReference>
<dbReference type="InterPro" id="IPR003661">
    <property type="entry name" value="HisK_dim/P_dom"/>
</dbReference>
<dbReference type="GO" id="GO:0000155">
    <property type="term" value="F:phosphorelay sensor kinase activity"/>
    <property type="evidence" value="ECO:0007669"/>
    <property type="project" value="InterPro"/>
</dbReference>
<keyword evidence="7 14" id="KW-0812">Transmembrane</keyword>
<evidence type="ECO:0000256" key="8">
    <source>
        <dbReference type="ARBA" id="ARBA00022741"/>
    </source>
</evidence>
<name>A0A949X665_9CLOT</name>
<feature type="transmembrane region" description="Helical" evidence="14">
    <location>
        <begin position="20"/>
        <end position="43"/>
    </location>
</feature>